<gene>
    <name evidence="7" type="ORF">I1A42_16440</name>
</gene>
<keyword evidence="8" id="KW-1185">Reference proteome</keyword>
<comment type="pathway">
    <text evidence="1 5">Glycan metabolism; L-arabinan degradation.</text>
</comment>
<organism evidence="7 8">
    <name type="scientific">Vibrio nitrifigilis</name>
    <dbReference type="NCBI Taxonomy" id="2789781"/>
    <lineage>
        <taxon>Bacteria</taxon>
        <taxon>Pseudomonadati</taxon>
        <taxon>Pseudomonadota</taxon>
        <taxon>Gammaproteobacteria</taxon>
        <taxon>Vibrionales</taxon>
        <taxon>Vibrionaceae</taxon>
        <taxon>Vibrio</taxon>
    </lineage>
</organism>
<comment type="caution">
    <text evidence="7">The sequence shown here is derived from an EMBL/GenBank/DDBJ whole genome shotgun (WGS) entry which is preliminary data.</text>
</comment>
<dbReference type="InterPro" id="IPR050727">
    <property type="entry name" value="GH43_arabinanases"/>
</dbReference>
<accession>A0ABS0GI00</accession>
<feature type="chain" id="PRO_5047367171" description="Extracellular exo-alpha-(1-&gt;5)-L-arabinofuranosidase" evidence="6">
    <location>
        <begin position="24"/>
        <end position="338"/>
    </location>
</feature>
<dbReference type="SUPFAM" id="SSF75005">
    <property type="entry name" value="Arabinanase/levansucrase/invertase"/>
    <property type="match status" value="1"/>
</dbReference>
<protein>
    <recommendedName>
        <fullName evidence="5">Extracellular exo-alpha-(1-&gt;5)-L-arabinofuranosidase</fullName>
        <ecNumber evidence="5">3.2.1.55</ecNumber>
    </recommendedName>
</protein>
<feature type="signal peptide" evidence="6">
    <location>
        <begin position="1"/>
        <end position="23"/>
    </location>
</feature>
<dbReference type="PIRSF" id="PIRSF026534">
    <property type="entry name" value="Endo_alpha-L-arabinosidase"/>
    <property type="match status" value="1"/>
</dbReference>
<dbReference type="RefSeq" id="WP_196124093.1">
    <property type="nucleotide sequence ID" value="NZ_JADPMR010000004.1"/>
</dbReference>
<evidence type="ECO:0000256" key="4">
    <source>
        <dbReference type="ARBA" id="ARBA00023295"/>
    </source>
</evidence>
<proteinExistence type="inferred from homology"/>
<dbReference type="Gene3D" id="2.115.10.20">
    <property type="entry name" value="Glycosyl hydrolase domain, family 43"/>
    <property type="match status" value="1"/>
</dbReference>
<dbReference type="Pfam" id="PF04616">
    <property type="entry name" value="Glyco_hydro_43"/>
    <property type="match status" value="1"/>
</dbReference>
<evidence type="ECO:0000256" key="3">
    <source>
        <dbReference type="ARBA" id="ARBA00022801"/>
    </source>
</evidence>
<comment type="similarity">
    <text evidence="2 5">Belongs to the glycosyl hydrolase 43 family.</text>
</comment>
<dbReference type="InterPro" id="IPR016840">
    <property type="entry name" value="Glyco_hydro_43_endo_a_Ara-ase"/>
</dbReference>
<keyword evidence="6" id="KW-0732">Signal</keyword>
<name>A0ABS0GI00_9VIBR</name>
<dbReference type="EC" id="3.2.1.55" evidence="5"/>
<evidence type="ECO:0000256" key="5">
    <source>
        <dbReference type="PIRNR" id="PIRNR026534"/>
    </source>
</evidence>
<evidence type="ECO:0000313" key="7">
    <source>
        <dbReference type="EMBL" id="MBF9002058.1"/>
    </source>
</evidence>
<dbReference type="PANTHER" id="PTHR43301:SF3">
    <property type="entry name" value="ARABINAN ENDO-1,5-ALPHA-L-ARABINOSIDASE A-RELATED"/>
    <property type="match status" value="1"/>
</dbReference>
<keyword evidence="3 5" id="KW-0378">Hydrolase</keyword>
<dbReference type="CDD" id="cd18830">
    <property type="entry name" value="GH43_CjArb43A-like"/>
    <property type="match status" value="1"/>
</dbReference>
<comment type="catalytic activity">
    <reaction evidence="5">
        <text>Hydrolysis of terminal non-reducing alpha-L-arabinofuranoside residues in alpha-L-arabinosides.</text>
        <dbReference type="EC" id="3.2.1.55"/>
    </reaction>
</comment>
<dbReference type="PANTHER" id="PTHR43301">
    <property type="entry name" value="ARABINAN ENDO-1,5-ALPHA-L-ARABINOSIDASE"/>
    <property type="match status" value="1"/>
</dbReference>
<dbReference type="InterPro" id="IPR023296">
    <property type="entry name" value="Glyco_hydro_beta-prop_sf"/>
</dbReference>
<evidence type="ECO:0000256" key="1">
    <source>
        <dbReference type="ARBA" id="ARBA00004834"/>
    </source>
</evidence>
<keyword evidence="4 5" id="KW-0326">Glycosidase</keyword>
<evidence type="ECO:0000313" key="8">
    <source>
        <dbReference type="Proteomes" id="UP000597206"/>
    </source>
</evidence>
<evidence type="ECO:0000256" key="6">
    <source>
        <dbReference type="SAM" id="SignalP"/>
    </source>
</evidence>
<dbReference type="Proteomes" id="UP000597206">
    <property type="component" value="Unassembled WGS sequence"/>
</dbReference>
<sequence>MKRSLTWLLSAGLVATFSANLQAKQVEVHDPVMAKEGNTYYAFSTGPGITYYSSQDMKHWQLVGRVFKDKPSWAPRVAPGFNGHLWAPDIIHHNGKFYLYYSASAFGKNTSGIGVTVTKTLDPKSKDAQWVDQGVVLQSIPNRDEWNAIDPAVAFDDQGTPWMAFGSFWHGLKLVKLDPSLTRIAEPQEWYNLARRPSTTLTDGKQAGDGAIEAPFIFKKNGYYYLFVSFDLCCRGMDSTYNIRVGRSKNIQGPYVDKEGKSMMQGGGTLVLKGNKDWVALGHNAAYTFNGKDYMVFHAYETADNALQKLRILQIHWKNNWPTVNPANLNKNTTVLEK</sequence>
<evidence type="ECO:0000256" key="2">
    <source>
        <dbReference type="ARBA" id="ARBA00009865"/>
    </source>
</evidence>
<dbReference type="InterPro" id="IPR006710">
    <property type="entry name" value="Glyco_hydro_43"/>
</dbReference>
<reference evidence="7 8" key="1">
    <citation type="submission" date="2020-11" db="EMBL/GenBank/DDBJ databases">
        <title>Vibrio nitrifigilis sp. nov., a marine nitrogen-fixing bacterium isolated from the lagoon sediment of an islet inside an atoll.</title>
        <authorList>
            <person name="Wang L.-T."/>
            <person name="Shieh W.Y."/>
        </authorList>
    </citation>
    <scope>NUCLEOTIDE SEQUENCE [LARGE SCALE GENOMIC DNA]</scope>
    <source>
        <strain evidence="7 8">NFV-1</strain>
    </source>
</reference>
<dbReference type="EMBL" id="JADPMR010000004">
    <property type="protein sequence ID" value="MBF9002058.1"/>
    <property type="molecule type" value="Genomic_DNA"/>
</dbReference>